<evidence type="ECO:0000256" key="3">
    <source>
        <dbReference type="SAM" id="MobiDB-lite"/>
    </source>
</evidence>
<organism evidence="4 5">
    <name type="scientific">Ciona savignyi</name>
    <name type="common">Pacific transparent sea squirt</name>
    <dbReference type="NCBI Taxonomy" id="51511"/>
    <lineage>
        <taxon>Eukaryota</taxon>
        <taxon>Metazoa</taxon>
        <taxon>Chordata</taxon>
        <taxon>Tunicata</taxon>
        <taxon>Ascidiacea</taxon>
        <taxon>Phlebobranchia</taxon>
        <taxon>Cionidae</taxon>
        <taxon>Ciona</taxon>
    </lineage>
</organism>
<reference evidence="5" key="1">
    <citation type="submission" date="2003-08" db="EMBL/GenBank/DDBJ databases">
        <authorList>
            <person name="Birren B."/>
            <person name="Nusbaum C."/>
            <person name="Abebe A."/>
            <person name="Abouelleil A."/>
            <person name="Adekoya E."/>
            <person name="Ait-zahra M."/>
            <person name="Allen N."/>
            <person name="Allen T."/>
            <person name="An P."/>
            <person name="Anderson M."/>
            <person name="Anderson S."/>
            <person name="Arachchi H."/>
            <person name="Armbruster J."/>
            <person name="Bachantsang P."/>
            <person name="Baldwin J."/>
            <person name="Barry A."/>
            <person name="Bayul T."/>
            <person name="Blitshsteyn B."/>
            <person name="Bloom T."/>
            <person name="Blye J."/>
            <person name="Boguslavskiy L."/>
            <person name="Borowsky M."/>
            <person name="Boukhgalter B."/>
            <person name="Brunache A."/>
            <person name="Butler J."/>
            <person name="Calixte N."/>
            <person name="Calvo S."/>
            <person name="Camarata J."/>
            <person name="Campo K."/>
            <person name="Chang J."/>
            <person name="Cheshatsang Y."/>
            <person name="Citroen M."/>
            <person name="Collymore A."/>
            <person name="Considine T."/>
            <person name="Cook A."/>
            <person name="Cooke P."/>
            <person name="Corum B."/>
            <person name="Cuomo C."/>
            <person name="David R."/>
            <person name="Dawoe T."/>
            <person name="Degray S."/>
            <person name="Dodge S."/>
            <person name="Dooley K."/>
            <person name="Dorje P."/>
            <person name="Dorjee K."/>
            <person name="Dorris L."/>
            <person name="Duffey N."/>
            <person name="Dupes A."/>
            <person name="Elkins T."/>
            <person name="Engels R."/>
            <person name="Erickson J."/>
            <person name="Farina A."/>
            <person name="Faro S."/>
            <person name="Ferreira P."/>
            <person name="Fischer H."/>
            <person name="Fitzgerald M."/>
            <person name="Foley K."/>
            <person name="Gage D."/>
            <person name="Galagan J."/>
            <person name="Gearin G."/>
            <person name="Gnerre S."/>
            <person name="Gnirke A."/>
            <person name="Goyette A."/>
            <person name="Graham J."/>
            <person name="Grandbois E."/>
            <person name="Gyaltsen K."/>
            <person name="Hafez N."/>
            <person name="Hagopian D."/>
            <person name="Hagos B."/>
            <person name="Hall J."/>
            <person name="Hatcher B."/>
            <person name="Heller A."/>
            <person name="Higgins H."/>
            <person name="Honan T."/>
            <person name="Horn A."/>
            <person name="Houde N."/>
            <person name="Hughes L."/>
            <person name="Hulme W."/>
            <person name="Husby E."/>
            <person name="Iliev I."/>
            <person name="Jaffe D."/>
            <person name="Jones C."/>
            <person name="Kamal M."/>
            <person name="Kamat A."/>
            <person name="Kamvysselis M."/>
            <person name="Karlsson E."/>
            <person name="Kells C."/>
            <person name="Kieu A."/>
            <person name="Kisner P."/>
            <person name="Kodira C."/>
            <person name="Kulbokas E."/>
            <person name="Labutti K."/>
            <person name="Lama D."/>
            <person name="Landers T."/>
            <person name="Leger J."/>
            <person name="Levine S."/>
            <person name="Lewis D."/>
            <person name="Lewis T."/>
            <person name="Lindblad-toh K."/>
            <person name="Liu X."/>
            <person name="Lokyitsang T."/>
            <person name="Lokyitsang Y."/>
            <person name="Lucien O."/>
            <person name="Lui A."/>
            <person name="Ma L.J."/>
            <person name="Mabbitt R."/>
            <person name="Macdonald J."/>
            <person name="Maclean C."/>
            <person name="Major J."/>
            <person name="Manning J."/>
            <person name="Marabella R."/>
            <person name="Maru K."/>
            <person name="Matthews C."/>
            <person name="Mauceli E."/>
            <person name="Mccarthy M."/>
            <person name="Mcdonough S."/>
            <person name="Mcghee T."/>
            <person name="Meldrim J."/>
            <person name="Meneus L."/>
            <person name="Mesirov J."/>
            <person name="Mihalev A."/>
            <person name="Mihova T."/>
            <person name="Mikkelsen T."/>
            <person name="Mlenga V."/>
            <person name="Moru K."/>
            <person name="Mozes J."/>
            <person name="Mulrain L."/>
            <person name="Munson G."/>
            <person name="Naylor J."/>
            <person name="Newes C."/>
            <person name="Nguyen C."/>
            <person name="Nguyen N."/>
            <person name="Nguyen T."/>
            <person name="Nicol R."/>
            <person name="Nielsen C."/>
            <person name="Nizzari M."/>
            <person name="Norbu C."/>
            <person name="Norbu N."/>
            <person name="O'donnell P."/>
            <person name="Okoawo O."/>
            <person name="O'leary S."/>
            <person name="Omotosho B."/>
            <person name="O'neill K."/>
            <person name="Osman S."/>
            <person name="Parker S."/>
            <person name="Perrin D."/>
            <person name="Phunkhang P."/>
            <person name="Piqani B."/>
            <person name="Purcell S."/>
            <person name="Rachupka T."/>
            <person name="Ramasamy U."/>
            <person name="Rameau R."/>
            <person name="Ray V."/>
            <person name="Raymond C."/>
            <person name="Retta R."/>
            <person name="Richardson S."/>
            <person name="Rise C."/>
            <person name="Rodriguez J."/>
            <person name="Rogers J."/>
            <person name="Rogov P."/>
            <person name="Rutman M."/>
            <person name="Schupbach R."/>
            <person name="Seaman C."/>
            <person name="Settipalli S."/>
            <person name="Sharpe T."/>
            <person name="Sheridan J."/>
            <person name="Sherpa N."/>
            <person name="Shi J."/>
            <person name="Smirnov S."/>
            <person name="Smith C."/>
            <person name="Sougnez C."/>
            <person name="Spencer B."/>
            <person name="Stalker J."/>
            <person name="Stange-thomann N."/>
            <person name="Stavropoulos S."/>
            <person name="Stetson K."/>
            <person name="Stone C."/>
            <person name="Stone S."/>
            <person name="Stubbs M."/>
            <person name="Talamas J."/>
            <person name="Tchuinga P."/>
            <person name="Tenzing P."/>
            <person name="Tesfaye S."/>
            <person name="Theodore J."/>
            <person name="Thoulutsang Y."/>
            <person name="Topham K."/>
            <person name="Towey S."/>
            <person name="Tsamla T."/>
            <person name="Tsomo N."/>
            <person name="Vallee D."/>
            <person name="Vassiliev H."/>
            <person name="Venkataraman V."/>
            <person name="Vinson J."/>
            <person name="Vo A."/>
            <person name="Wade C."/>
            <person name="Wang S."/>
            <person name="Wangchuk T."/>
            <person name="Wangdi T."/>
            <person name="Whittaker C."/>
            <person name="Wilkinson J."/>
            <person name="Wu Y."/>
            <person name="Wyman D."/>
            <person name="Yadav S."/>
            <person name="Yang S."/>
            <person name="Yang X."/>
            <person name="Yeager S."/>
            <person name="Yee E."/>
            <person name="Young G."/>
            <person name="Zainoun J."/>
            <person name="Zembeck L."/>
            <person name="Zimmer A."/>
            <person name="Zody M."/>
            <person name="Lander E."/>
        </authorList>
    </citation>
    <scope>NUCLEOTIDE SEQUENCE [LARGE SCALE GENOMIC DNA]</scope>
</reference>
<name>H2ZJL7_CIOSA</name>
<dbReference type="GO" id="GO:0003723">
    <property type="term" value="F:RNA binding"/>
    <property type="evidence" value="ECO:0007669"/>
    <property type="project" value="TreeGrafter"/>
</dbReference>
<sequence length="439" mass="48726">KSFGILADAKDNAKDHPEAYKIILKGIEGNTATKRLAAQFTTRFFKHFPDLAESAINAVLDLCEDEDSSIRKAAIKELPNLCKGNKEHVSRLADVLVQLLVSDESSEVSVATIALNGLFSFDAKGTLTGILSQILSGDDEVRQKAITYMCSRLKSASEAELNKETEEYVLAELKKVLEDVTGDEFQLLIQALSNLHHLQTIQGRQQLVNIIAEQLKLDEDFDAKDSDSINRITDLCAHCGANEVQNSILPLFNSLINYMPLPPSDELDSGSAATNLKLQFSYVECLMHAFHQLGKHKPDFFTADDAAARLKDFRIRLQYFARGVQVYIKELKTSLAGKSPNELRTDKENQIKLIALKTCNNINSLIRDLFHNPPAYKATINASWKKPAGVMLCVLNPVPTFRAQKRSSTGGDDADDKKKDRTLYRTPGGKYSSNISGEF</sequence>
<keyword evidence="2" id="KW-0053">Apoptosis</keyword>
<feature type="region of interest" description="Disordered" evidence="3">
    <location>
        <begin position="404"/>
        <end position="439"/>
    </location>
</feature>
<dbReference type="InterPro" id="IPR016024">
    <property type="entry name" value="ARM-type_fold"/>
</dbReference>
<dbReference type="Proteomes" id="UP000007875">
    <property type="component" value="Unassembled WGS sequence"/>
</dbReference>
<dbReference type="Gene3D" id="1.25.10.10">
    <property type="entry name" value="Leucine-rich Repeat Variant"/>
    <property type="match status" value="1"/>
</dbReference>
<dbReference type="InterPro" id="IPR008383">
    <property type="entry name" value="API5"/>
</dbReference>
<evidence type="ECO:0008006" key="6">
    <source>
        <dbReference type="Google" id="ProtNLM"/>
    </source>
</evidence>
<keyword evidence="5" id="KW-1185">Reference proteome</keyword>
<dbReference type="GO" id="GO:0043066">
    <property type="term" value="P:negative regulation of apoptotic process"/>
    <property type="evidence" value="ECO:0007669"/>
    <property type="project" value="TreeGrafter"/>
</dbReference>
<dbReference type="Pfam" id="PF05918">
    <property type="entry name" value="API5"/>
    <property type="match status" value="1"/>
</dbReference>
<dbReference type="GO" id="GO:0005634">
    <property type="term" value="C:nucleus"/>
    <property type="evidence" value="ECO:0007669"/>
    <property type="project" value="TreeGrafter"/>
</dbReference>
<evidence type="ECO:0000256" key="2">
    <source>
        <dbReference type="ARBA" id="ARBA00022703"/>
    </source>
</evidence>
<dbReference type="GeneTree" id="ENSGT00390000010991"/>
<dbReference type="AlphaFoldDB" id="H2ZJL7"/>
<comment type="similarity">
    <text evidence="1">Belongs to the API5 family.</text>
</comment>
<reference evidence="4" key="2">
    <citation type="submission" date="2025-08" db="UniProtKB">
        <authorList>
            <consortium name="Ensembl"/>
        </authorList>
    </citation>
    <scope>IDENTIFICATION</scope>
</reference>
<proteinExistence type="inferred from homology"/>
<dbReference type="SUPFAM" id="SSF48371">
    <property type="entry name" value="ARM repeat"/>
    <property type="match status" value="1"/>
</dbReference>
<dbReference type="Ensembl" id="ENSCSAVT00000017977.1">
    <property type="protein sequence ID" value="ENSCSAVP00000017783.1"/>
    <property type="gene ID" value="ENSCSAVG00000010467.1"/>
</dbReference>
<protein>
    <recommendedName>
        <fullName evidence="6">Apoptosis inhibitor 5</fullName>
    </recommendedName>
</protein>
<evidence type="ECO:0000313" key="4">
    <source>
        <dbReference type="Ensembl" id="ENSCSAVP00000017783.1"/>
    </source>
</evidence>
<dbReference type="InterPro" id="IPR011989">
    <property type="entry name" value="ARM-like"/>
</dbReference>
<dbReference type="PANTHER" id="PTHR12758:SF19">
    <property type="entry name" value="APOPTOSIS INHIBITOR 5"/>
    <property type="match status" value="1"/>
</dbReference>
<dbReference type="GO" id="GO:0006915">
    <property type="term" value="P:apoptotic process"/>
    <property type="evidence" value="ECO:0007669"/>
    <property type="project" value="UniProtKB-KW"/>
</dbReference>
<evidence type="ECO:0000313" key="5">
    <source>
        <dbReference type="Proteomes" id="UP000007875"/>
    </source>
</evidence>
<evidence type="ECO:0000256" key="1">
    <source>
        <dbReference type="ARBA" id="ARBA00009515"/>
    </source>
</evidence>
<reference evidence="4" key="3">
    <citation type="submission" date="2025-09" db="UniProtKB">
        <authorList>
            <consortium name="Ensembl"/>
        </authorList>
    </citation>
    <scope>IDENTIFICATION</scope>
</reference>
<dbReference type="PANTHER" id="PTHR12758">
    <property type="entry name" value="APOPTOSIS INHIBITOR 5-RELATED"/>
    <property type="match status" value="1"/>
</dbReference>
<accession>H2ZJL7</accession>